<name>A0AAD8MLI2_9APIA</name>
<dbReference type="GO" id="GO:0000293">
    <property type="term" value="F:ferric-chelate reductase activity"/>
    <property type="evidence" value="ECO:0007669"/>
    <property type="project" value="TreeGrafter"/>
</dbReference>
<dbReference type="PANTHER" id="PTHR11972:SF41">
    <property type="entry name" value="FERRIC REDUCTION OXIDASE 2"/>
    <property type="match status" value="1"/>
</dbReference>
<reference evidence="3" key="1">
    <citation type="submission" date="2023-02" db="EMBL/GenBank/DDBJ databases">
        <title>Genome of toxic invasive species Heracleum sosnowskyi carries increased number of genes despite the absence of recent whole-genome duplications.</title>
        <authorList>
            <person name="Schelkunov M."/>
            <person name="Shtratnikova V."/>
            <person name="Makarenko M."/>
            <person name="Klepikova A."/>
            <person name="Omelchenko D."/>
            <person name="Novikova G."/>
            <person name="Obukhova E."/>
            <person name="Bogdanov V."/>
            <person name="Penin A."/>
            <person name="Logacheva M."/>
        </authorList>
    </citation>
    <scope>NUCLEOTIDE SEQUENCE</scope>
    <source>
        <strain evidence="3">Hsosn_3</strain>
        <tissue evidence="3">Leaf</tissue>
    </source>
</reference>
<evidence type="ECO:0000256" key="1">
    <source>
        <dbReference type="ARBA" id="ARBA00023002"/>
    </source>
</evidence>
<dbReference type="GO" id="GO:0005886">
    <property type="term" value="C:plasma membrane"/>
    <property type="evidence" value="ECO:0007669"/>
    <property type="project" value="TreeGrafter"/>
</dbReference>
<protein>
    <submittedName>
        <fullName evidence="3">Ferric-chelate reductase (NADH)</fullName>
    </submittedName>
</protein>
<organism evidence="3 4">
    <name type="scientific">Heracleum sosnowskyi</name>
    <dbReference type="NCBI Taxonomy" id="360622"/>
    <lineage>
        <taxon>Eukaryota</taxon>
        <taxon>Viridiplantae</taxon>
        <taxon>Streptophyta</taxon>
        <taxon>Embryophyta</taxon>
        <taxon>Tracheophyta</taxon>
        <taxon>Spermatophyta</taxon>
        <taxon>Magnoliopsida</taxon>
        <taxon>eudicotyledons</taxon>
        <taxon>Gunneridae</taxon>
        <taxon>Pentapetalae</taxon>
        <taxon>asterids</taxon>
        <taxon>campanulids</taxon>
        <taxon>Apiales</taxon>
        <taxon>Apiaceae</taxon>
        <taxon>Apioideae</taxon>
        <taxon>apioid superclade</taxon>
        <taxon>Tordylieae</taxon>
        <taxon>Tordyliinae</taxon>
        <taxon>Heracleum</taxon>
    </lineage>
</organism>
<dbReference type="InterPro" id="IPR050369">
    <property type="entry name" value="RBOH/FRE"/>
</dbReference>
<dbReference type="Proteomes" id="UP001237642">
    <property type="component" value="Unassembled WGS sequence"/>
</dbReference>
<accession>A0AAD8MLI2</accession>
<feature type="transmembrane region" description="Helical" evidence="2">
    <location>
        <begin position="171"/>
        <end position="192"/>
    </location>
</feature>
<proteinExistence type="predicted"/>
<keyword evidence="4" id="KW-1185">Reference proteome</keyword>
<evidence type="ECO:0000256" key="2">
    <source>
        <dbReference type="SAM" id="Phobius"/>
    </source>
</evidence>
<keyword evidence="2" id="KW-0472">Membrane</keyword>
<comment type="caution">
    <text evidence="3">The sequence shown here is derived from an EMBL/GenBank/DDBJ whole genome shotgun (WGS) entry which is preliminary data.</text>
</comment>
<keyword evidence="2" id="KW-1133">Transmembrane helix</keyword>
<dbReference type="EMBL" id="JAUIZM010000007">
    <property type="protein sequence ID" value="KAK1377207.1"/>
    <property type="molecule type" value="Genomic_DNA"/>
</dbReference>
<feature type="transmembrane region" description="Helical" evidence="2">
    <location>
        <begin position="21"/>
        <end position="41"/>
    </location>
</feature>
<reference evidence="3" key="2">
    <citation type="submission" date="2023-05" db="EMBL/GenBank/DDBJ databases">
        <authorList>
            <person name="Schelkunov M.I."/>
        </authorList>
    </citation>
    <scope>NUCLEOTIDE SEQUENCE</scope>
    <source>
        <strain evidence="3">Hsosn_3</strain>
        <tissue evidence="3">Leaf</tissue>
    </source>
</reference>
<evidence type="ECO:0000313" key="4">
    <source>
        <dbReference type="Proteomes" id="UP001237642"/>
    </source>
</evidence>
<feature type="transmembrane region" description="Helical" evidence="2">
    <location>
        <begin position="70"/>
        <end position="94"/>
    </location>
</feature>
<dbReference type="PANTHER" id="PTHR11972">
    <property type="entry name" value="NADPH OXIDASE"/>
    <property type="match status" value="1"/>
</dbReference>
<dbReference type="AlphaFoldDB" id="A0AAD8MLI2"/>
<feature type="transmembrane region" description="Helical" evidence="2">
    <location>
        <begin position="115"/>
        <end position="143"/>
    </location>
</feature>
<evidence type="ECO:0000313" key="3">
    <source>
        <dbReference type="EMBL" id="KAK1377207.1"/>
    </source>
</evidence>
<keyword evidence="1" id="KW-0560">Oxidoreductase</keyword>
<gene>
    <name evidence="3" type="ORF">POM88_033400</name>
</gene>
<sequence>MEEKSAAVVTSSNGKIRVIRASILGLVITIFIGYIFMWILMPTSTYKLHFYPKIDHHTKSTFFGESGTTILVFAFPMLFISVLGSVYLHLGMKYKDGNSCKIKRKSILSSWKRPVIIKWLGIVSWIEIFIFAMFIALLVWTFFTYLHQFFDEMALFKETENEKRWESTLSIIGFTLGIIGNICLTFLFFPVTRTSSRPVLYRLLGSHKSFIIQDAGMEESRCIKCSRGDFLAVWARVMGDNISSH</sequence>
<keyword evidence="2" id="KW-0812">Transmembrane</keyword>